<keyword evidence="6" id="KW-0804">Transcription</keyword>
<dbReference type="SUPFAM" id="SSF52172">
    <property type="entry name" value="CheY-like"/>
    <property type="match status" value="1"/>
</dbReference>
<dbReference type="InterPro" id="IPR011006">
    <property type="entry name" value="CheY-like_superfamily"/>
</dbReference>
<keyword evidence="2 8" id="KW-0597">Phosphoprotein</keyword>
<keyword evidence="5 9" id="KW-0238">DNA-binding</keyword>
<keyword evidence="3" id="KW-0902">Two-component regulatory system</keyword>
<evidence type="ECO:0000259" key="10">
    <source>
        <dbReference type="PROSITE" id="PS50110"/>
    </source>
</evidence>
<reference evidence="12 13" key="1">
    <citation type="submission" date="2023-04" db="EMBL/GenBank/DDBJ databases">
        <title>Fusibacter bizertensis strain WBS, isolated from littoral bottom sediments of the Arctic seas - biochemical and genomic analysis.</title>
        <authorList>
            <person name="Brioukhanov A.L."/>
        </authorList>
    </citation>
    <scope>NUCLEOTIDE SEQUENCE [LARGE SCALE GENOMIC DNA]</scope>
    <source>
        <strain evidence="12 13">WBS</strain>
    </source>
</reference>
<dbReference type="SMART" id="SM00862">
    <property type="entry name" value="Trans_reg_C"/>
    <property type="match status" value="1"/>
</dbReference>
<keyword evidence="13" id="KW-1185">Reference proteome</keyword>
<dbReference type="InterPro" id="IPR039420">
    <property type="entry name" value="WalR-like"/>
</dbReference>
<dbReference type="Gene3D" id="6.10.250.690">
    <property type="match status" value="1"/>
</dbReference>
<feature type="modified residue" description="4-aspartylphosphate" evidence="8">
    <location>
        <position position="51"/>
    </location>
</feature>
<feature type="DNA-binding region" description="OmpR/PhoB-type" evidence="9">
    <location>
        <begin position="125"/>
        <end position="223"/>
    </location>
</feature>
<dbReference type="PROSITE" id="PS50110">
    <property type="entry name" value="RESPONSE_REGULATORY"/>
    <property type="match status" value="1"/>
</dbReference>
<dbReference type="InterPro" id="IPR001789">
    <property type="entry name" value="Sig_transdc_resp-reg_receiver"/>
</dbReference>
<evidence type="ECO:0000256" key="6">
    <source>
        <dbReference type="ARBA" id="ARBA00023163"/>
    </source>
</evidence>
<evidence type="ECO:0000256" key="2">
    <source>
        <dbReference type="ARBA" id="ARBA00022553"/>
    </source>
</evidence>
<gene>
    <name evidence="12" type="ORF">QE109_04455</name>
</gene>
<evidence type="ECO:0000256" key="7">
    <source>
        <dbReference type="ARBA" id="ARBA00024867"/>
    </source>
</evidence>
<sequence>MLILLAEDDPKIAKLLIHLFRKDGYQIDHAKDGVEALLYTESNQYDIVLLDWMMPEKSGLEVCEVLRNRHFNGGILMLTAKDTLDDKILGLENGADDYLVKPFEYKELLARVKALSRRSVHKLNEDLLVIGDFTLDRTHKSVLYQSDDLGLSNREYQLLSLLLENNRQVVPRDIIIDRVWGLDLEITQNNLDAFIKLLRKKIEKSTKGNIILNVRGIGYKLEV</sequence>
<feature type="domain" description="OmpR/PhoB-type" evidence="11">
    <location>
        <begin position="125"/>
        <end position="223"/>
    </location>
</feature>
<evidence type="ECO:0000256" key="9">
    <source>
        <dbReference type="PROSITE-ProRule" id="PRU01091"/>
    </source>
</evidence>
<dbReference type="RefSeq" id="WP_281093198.1">
    <property type="nucleotide sequence ID" value="NZ_JARYZI010000002.1"/>
</dbReference>
<evidence type="ECO:0000313" key="12">
    <source>
        <dbReference type="EMBL" id="MDH8677386.1"/>
    </source>
</evidence>
<dbReference type="InterPro" id="IPR001867">
    <property type="entry name" value="OmpR/PhoB-type_DNA-bd"/>
</dbReference>
<dbReference type="InterPro" id="IPR016032">
    <property type="entry name" value="Sig_transdc_resp-reg_C-effctor"/>
</dbReference>
<dbReference type="Proteomes" id="UP001158045">
    <property type="component" value="Unassembled WGS sequence"/>
</dbReference>
<organism evidence="12 13">
    <name type="scientific">Fusibacter bizertensis</name>
    <dbReference type="NCBI Taxonomy" id="1488331"/>
    <lineage>
        <taxon>Bacteria</taxon>
        <taxon>Bacillati</taxon>
        <taxon>Bacillota</taxon>
        <taxon>Clostridia</taxon>
        <taxon>Eubacteriales</taxon>
        <taxon>Eubacteriales Family XII. Incertae Sedis</taxon>
        <taxon>Fusibacter</taxon>
    </lineage>
</organism>
<comment type="function">
    <text evidence="7">May play the central regulatory role in sporulation. It may be an element of the effector pathway responsible for the activation of sporulation genes in response to nutritional stress. Spo0A may act in concert with spo0H (a sigma factor) to control the expression of some genes that are critical to the sporulation process.</text>
</comment>
<dbReference type="PANTHER" id="PTHR48111">
    <property type="entry name" value="REGULATOR OF RPOS"/>
    <property type="match status" value="1"/>
</dbReference>
<evidence type="ECO:0000259" key="11">
    <source>
        <dbReference type="PROSITE" id="PS51755"/>
    </source>
</evidence>
<feature type="domain" description="Response regulatory" evidence="10">
    <location>
        <begin position="2"/>
        <end position="116"/>
    </location>
</feature>
<protein>
    <recommendedName>
        <fullName evidence="1">Stage 0 sporulation protein A homolog</fullName>
    </recommendedName>
</protein>
<accession>A0ABT6NAE5</accession>
<dbReference type="EMBL" id="JARYZI010000002">
    <property type="protein sequence ID" value="MDH8677386.1"/>
    <property type="molecule type" value="Genomic_DNA"/>
</dbReference>
<keyword evidence="4" id="KW-0805">Transcription regulation</keyword>
<dbReference type="SUPFAM" id="SSF46894">
    <property type="entry name" value="C-terminal effector domain of the bipartite response regulators"/>
    <property type="match status" value="1"/>
</dbReference>
<proteinExistence type="predicted"/>
<evidence type="ECO:0000313" key="13">
    <source>
        <dbReference type="Proteomes" id="UP001158045"/>
    </source>
</evidence>
<evidence type="ECO:0000256" key="1">
    <source>
        <dbReference type="ARBA" id="ARBA00018672"/>
    </source>
</evidence>
<dbReference type="Pfam" id="PF00486">
    <property type="entry name" value="Trans_reg_C"/>
    <property type="match status" value="1"/>
</dbReference>
<comment type="caution">
    <text evidence="12">The sequence shown here is derived from an EMBL/GenBank/DDBJ whole genome shotgun (WGS) entry which is preliminary data.</text>
</comment>
<dbReference type="Gene3D" id="1.10.10.10">
    <property type="entry name" value="Winged helix-like DNA-binding domain superfamily/Winged helix DNA-binding domain"/>
    <property type="match status" value="1"/>
</dbReference>
<dbReference type="SMART" id="SM00448">
    <property type="entry name" value="REC"/>
    <property type="match status" value="1"/>
</dbReference>
<evidence type="ECO:0000256" key="5">
    <source>
        <dbReference type="ARBA" id="ARBA00023125"/>
    </source>
</evidence>
<evidence type="ECO:0000256" key="3">
    <source>
        <dbReference type="ARBA" id="ARBA00023012"/>
    </source>
</evidence>
<dbReference type="Gene3D" id="3.40.50.2300">
    <property type="match status" value="1"/>
</dbReference>
<dbReference type="InterPro" id="IPR036388">
    <property type="entry name" value="WH-like_DNA-bd_sf"/>
</dbReference>
<dbReference type="Pfam" id="PF00072">
    <property type="entry name" value="Response_reg"/>
    <property type="match status" value="1"/>
</dbReference>
<name>A0ABT6NAE5_9FIRM</name>
<dbReference type="CDD" id="cd17574">
    <property type="entry name" value="REC_OmpR"/>
    <property type="match status" value="1"/>
</dbReference>
<dbReference type="PANTHER" id="PTHR48111:SF1">
    <property type="entry name" value="TWO-COMPONENT RESPONSE REGULATOR ORR33"/>
    <property type="match status" value="1"/>
</dbReference>
<evidence type="ECO:0000256" key="4">
    <source>
        <dbReference type="ARBA" id="ARBA00023015"/>
    </source>
</evidence>
<dbReference type="CDD" id="cd00383">
    <property type="entry name" value="trans_reg_C"/>
    <property type="match status" value="1"/>
</dbReference>
<evidence type="ECO:0000256" key="8">
    <source>
        <dbReference type="PROSITE-ProRule" id="PRU00169"/>
    </source>
</evidence>
<dbReference type="PROSITE" id="PS51755">
    <property type="entry name" value="OMPR_PHOB"/>
    <property type="match status" value="1"/>
</dbReference>